<dbReference type="AlphaFoldDB" id="A0A9R0SCW1"/>
<dbReference type="Pfam" id="PF12937">
    <property type="entry name" value="F-box-like"/>
    <property type="match status" value="1"/>
</dbReference>
<evidence type="ECO:0000259" key="1">
    <source>
        <dbReference type="PROSITE" id="PS50181"/>
    </source>
</evidence>
<dbReference type="InterPro" id="IPR036047">
    <property type="entry name" value="F-box-like_dom_sf"/>
</dbReference>
<dbReference type="Pfam" id="PF03478">
    <property type="entry name" value="Beta-prop_KIB1-4"/>
    <property type="match status" value="1"/>
</dbReference>
<gene>
    <name evidence="2" type="ORF">TRITD_4Av1G151700</name>
</gene>
<dbReference type="InterPro" id="IPR001810">
    <property type="entry name" value="F-box_dom"/>
</dbReference>
<evidence type="ECO:0000313" key="3">
    <source>
        <dbReference type="Proteomes" id="UP000324705"/>
    </source>
</evidence>
<name>A0A9R0SCW1_TRITD</name>
<dbReference type="Proteomes" id="UP000324705">
    <property type="component" value="Chromosome 4A"/>
</dbReference>
<accession>A0A9R0SCW1</accession>
<sequence length="481" mass="54282">MEVCSVARITSFAHFGLKVLPKLLALSPCSLGKFRKVSPAMETETVLRKLPELLQDVLRKVSPPMETETVVRNLPELPQDVLMDIFSLLEIPDLMRAASVSSSWRSTYTSLCSQLKLYKRPQTPCLLYTSESAGENVACLYSLAEKRVYNLTLPDPPIRSRYLIGSSHGWLVTADDKSELHLINPVTGQQIALPSVVTIGYVEPIFDNAGTVIMYELWEQLYDPDLDPEMVGPEMITHAPDKLRDHVYIRVFIFPDPSTGSYIVVLIHGPGCQLSFARVGDCKWTLLTPDWDYDQCIYMDGLLYASTRAGKMDAFDLTGPTATRNIIADEIAIHSSEYKGEFFLLQAPWGDLLQVCRKAELIDAGYEEPIVKTNKIFLHKVDMEAQELVEINSLQHNVLFLGRNQSICLSAEEYPQLKANCVYFADAEQYNWMYKTNPRDIGVLNLEDGSREEIVSPLWSSWPSPIWLTPSLTVLNLSLYE</sequence>
<reference evidence="2 3" key="1">
    <citation type="submission" date="2017-09" db="EMBL/GenBank/DDBJ databases">
        <authorList>
            <consortium name="International Durum Wheat Genome Sequencing Consortium (IDWGSC)"/>
            <person name="Milanesi L."/>
        </authorList>
    </citation>
    <scope>NUCLEOTIDE SEQUENCE [LARGE SCALE GENOMIC DNA]</scope>
    <source>
        <strain evidence="3">cv. Svevo</strain>
    </source>
</reference>
<feature type="domain" description="F-box" evidence="1">
    <location>
        <begin position="71"/>
        <end position="121"/>
    </location>
</feature>
<dbReference type="EMBL" id="LT934117">
    <property type="protein sequence ID" value="VAH93029.1"/>
    <property type="molecule type" value="Genomic_DNA"/>
</dbReference>
<dbReference type="Gene3D" id="1.20.1280.50">
    <property type="match status" value="1"/>
</dbReference>
<dbReference type="OMA" id="TRAGKMD"/>
<dbReference type="Gramene" id="TRITD4Av1G151700.1">
    <property type="protein sequence ID" value="TRITD4Av1G151700.1"/>
    <property type="gene ID" value="TRITD4Av1G151700"/>
</dbReference>
<dbReference type="PANTHER" id="PTHR44586:SF11">
    <property type="entry name" value="F-BOX DOMAIN-CONTAINING PROTEIN"/>
    <property type="match status" value="1"/>
</dbReference>
<dbReference type="SUPFAM" id="SSF81383">
    <property type="entry name" value="F-box domain"/>
    <property type="match status" value="1"/>
</dbReference>
<organism evidence="2 3">
    <name type="scientific">Triticum turgidum subsp. durum</name>
    <name type="common">Durum wheat</name>
    <name type="synonym">Triticum durum</name>
    <dbReference type="NCBI Taxonomy" id="4567"/>
    <lineage>
        <taxon>Eukaryota</taxon>
        <taxon>Viridiplantae</taxon>
        <taxon>Streptophyta</taxon>
        <taxon>Embryophyta</taxon>
        <taxon>Tracheophyta</taxon>
        <taxon>Spermatophyta</taxon>
        <taxon>Magnoliopsida</taxon>
        <taxon>Liliopsida</taxon>
        <taxon>Poales</taxon>
        <taxon>Poaceae</taxon>
        <taxon>BOP clade</taxon>
        <taxon>Pooideae</taxon>
        <taxon>Triticodae</taxon>
        <taxon>Triticeae</taxon>
        <taxon>Triticinae</taxon>
        <taxon>Triticum</taxon>
    </lineage>
</organism>
<dbReference type="CDD" id="cd09917">
    <property type="entry name" value="F-box_SF"/>
    <property type="match status" value="1"/>
</dbReference>
<keyword evidence="3" id="KW-1185">Reference proteome</keyword>
<protein>
    <recommendedName>
        <fullName evidence="1">F-box domain-containing protein</fullName>
    </recommendedName>
</protein>
<dbReference type="PROSITE" id="PS50181">
    <property type="entry name" value="FBOX"/>
    <property type="match status" value="1"/>
</dbReference>
<proteinExistence type="predicted"/>
<dbReference type="SMART" id="SM00256">
    <property type="entry name" value="FBOX"/>
    <property type="match status" value="1"/>
</dbReference>
<dbReference type="PANTHER" id="PTHR44586">
    <property type="entry name" value="F-BOX DOMAIN CONTAINING PROTEIN, EXPRESSED"/>
    <property type="match status" value="1"/>
</dbReference>
<dbReference type="InterPro" id="IPR005174">
    <property type="entry name" value="KIB1-4_b-propeller"/>
</dbReference>
<evidence type="ECO:0000313" key="2">
    <source>
        <dbReference type="EMBL" id="VAH93029.1"/>
    </source>
</evidence>